<evidence type="ECO:0000256" key="4">
    <source>
        <dbReference type="ARBA" id="ARBA00022679"/>
    </source>
</evidence>
<comment type="caution">
    <text evidence="11">The sequence shown here is derived from an EMBL/GenBank/DDBJ whole genome shotgun (WGS) entry which is preliminary data.</text>
</comment>
<evidence type="ECO:0000313" key="12">
    <source>
        <dbReference type="Proteomes" id="UP001198242"/>
    </source>
</evidence>
<dbReference type="InterPro" id="IPR036068">
    <property type="entry name" value="Nicotinate_pribotase-like_C"/>
</dbReference>
<gene>
    <name evidence="11" type="ORF">LKE05_10495</name>
</gene>
<dbReference type="GO" id="GO:0009435">
    <property type="term" value="P:NAD+ biosynthetic process"/>
    <property type="evidence" value="ECO:0007669"/>
    <property type="project" value="InterPro"/>
</dbReference>
<evidence type="ECO:0000259" key="9">
    <source>
        <dbReference type="Pfam" id="PF04095"/>
    </source>
</evidence>
<dbReference type="InterPro" id="IPR041525">
    <property type="entry name" value="N/Namide_PRibTrfase"/>
</dbReference>
<dbReference type="Pfam" id="PF18127">
    <property type="entry name" value="NAMPT_N"/>
    <property type="match status" value="1"/>
</dbReference>
<dbReference type="InterPro" id="IPR013785">
    <property type="entry name" value="Aldolase_TIM"/>
</dbReference>
<dbReference type="GO" id="GO:0047280">
    <property type="term" value="F:nicotinamide phosphoribosyltransferase activity"/>
    <property type="evidence" value="ECO:0007669"/>
    <property type="project" value="UniProtKB-EC"/>
</dbReference>
<comment type="catalytic activity">
    <reaction evidence="8">
        <text>beta-nicotinamide D-ribonucleotide + diphosphate = 5-phospho-alpha-D-ribose 1-diphosphate + nicotinamide + H(+)</text>
        <dbReference type="Rhea" id="RHEA:16149"/>
        <dbReference type="ChEBI" id="CHEBI:14649"/>
        <dbReference type="ChEBI" id="CHEBI:15378"/>
        <dbReference type="ChEBI" id="CHEBI:17154"/>
        <dbReference type="ChEBI" id="CHEBI:33019"/>
        <dbReference type="ChEBI" id="CHEBI:58017"/>
        <dbReference type="EC" id="2.4.2.12"/>
    </reaction>
    <physiologicalReaction direction="right-to-left" evidence="8">
        <dbReference type="Rhea" id="RHEA:16151"/>
    </physiologicalReaction>
</comment>
<feature type="domain" description="Nicotinate/nicotinamide phosphoribosyltransferase" evidence="9">
    <location>
        <begin position="182"/>
        <end position="449"/>
    </location>
</feature>
<dbReference type="AlphaFoldDB" id="A0AAE3E015"/>
<evidence type="ECO:0000256" key="1">
    <source>
        <dbReference type="ARBA" id="ARBA00010897"/>
    </source>
</evidence>
<organism evidence="11 12">
    <name type="scientific">Hominilimicola fabiformis</name>
    <dbReference type="NCBI Taxonomy" id="2885356"/>
    <lineage>
        <taxon>Bacteria</taxon>
        <taxon>Bacillati</taxon>
        <taxon>Bacillota</taxon>
        <taxon>Clostridia</taxon>
        <taxon>Eubacteriales</taxon>
        <taxon>Oscillospiraceae</taxon>
        <taxon>Hominilimicola</taxon>
    </lineage>
</organism>
<keyword evidence="3 11" id="KW-0328">Glycosyltransferase</keyword>
<dbReference type="InterPro" id="IPR041529">
    <property type="entry name" value="DUF5598"/>
</dbReference>
<proteinExistence type="inferred from homology"/>
<evidence type="ECO:0000313" key="11">
    <source>
        <dbReference type="EMBL" id="MCC2211214.1"/>
    </source>
</evidence>
<dbReference type="SUPFAM" id="SSF51690">
    <property type="entry name" value="Nicotinate/Quinolinate PRTase C-terminal domain-like"/>
    <property type="match status" value="1"/>
</dbReference>
<keyword evidence="11" id="KW-0436">Ligase</keyword>
<evidence type="ECO:0000256" key="8">
    <source>
        <dbReference type="ARBA" id="ARBA00047835"/>
    </source>
</evidence>
<comment type="pathway">
    <text evidence="5">Cofactor biosynthesis; NAD(+) biosynthesis; nicotinamide D-ribonucleotide from 5-phospho-alpha-D-ribose 1-diphosphate and nicotinamide: step 1/1.</text>
</comment>
<dbReference type="EC" id="2.4.2.12" evidence="6"/>
<keyword evidence="12" id="KW-1185">Reference proteome</keyword>
<accession>A0AAE3E015</accession>
<dbReference type="EMBL" id="JAJEQM010000014">
    <property type="protein sequence ID" value="MCC2211214.1"/>
    <property type="molecule type" value="Genomic_DNA"/>
</dbReference>
<evidence type="ECO:0000256" key="2">
    <source>
        <dbReference type="ARBA" id="ARBA00022642"/>
    </source>
</evidence>
<dbReference type="RefSeq" id="WP_308456827.1">
    <property type="nucleotide sequence ID" value="NZ_JAJEQM010000014.1"/>
</dbReference>
<dbReference type="InterPro" id="IPR016471">
    <property type="entry name" value="Nicotinamide_PRibTrfase"/>
</dbReference>
<dbReference type="PANTHER" id="PTHR43816:SF1">
    <property type="entry name" value="NICOTINAMIDE PHOSPHORIBOSYLTRANSFERASE"/>
    <property type="match status" value="1"/>
</dbReference>
<feature type="domain" description="Nicotinamide phosphoribosyltransferase N-terminal" evidence="10">
    <location>
        <begin position="7"/>
        <end position="108"/>
    </location>
</feature>
<keyword evidence="4" id="KW-0808">Transferase</keyword>
<name>A0AAE3E015_9FIRM</name>
<dbReference type="GO" id="GO:0016874">
    <property type="term" value="F:ligase activity"/>
    <property type="evidence" value="ECO:0007669"/>
    <property type="project" value="UniProtKB-KW"/>
</dbReference>
<dbReference type="PANTHER" id="PTHR43816">
    <property type="entry name" value="NICOTINAMIDE PHOSPHORIBOSYLTRANSFERASE"/>
    <property type="match status" value="1"/>
</dbReference>
<comment type="similarity">
    <text evidence="1">Belongs to the NAPRTase family.</text>
</comment>
<dbReference type="Proteomes" id="UP001198242">
    <property type="component" value="Unassembled WGS sequence"/>
</dbReference>
<dbReference type="PIRSF" id="PIRSF005943">
    <property type="entry name" value="NMPRT"/>
    <property type="match status" value="1"/>
</dbReference>
<sequence>MNNTMALLLSDTYKQCHSRMYPKGLTKLVSYWVPRRSMLENRNKMVFFGLQAFIKEYLMGYFQENFFDLTEDEMVSLYTDSMDIQIGKDNYDLDKIVQLHKLGYLPLEIRALSEGTLVPMGVPCIEITNTNDDFAWLVQWIECILQVELWKPCCHATIGHMYREIADYWYDKTTDGLSGDMACADFGMRGMSCMDEAVRCSASWLLSFNKTSTIPAINYIDKYYNADCKKNGIGLGAVSTEHSVMGANFSIDGDEITFVKRLLTELYPNTSFSMVSDTYDYWNMINNILPQCKEEIMNHNGKLLVRPDSGDIVEISVKTVERLWDIFGGSINSKGYKELNPHIGIIYGDGCTLSNVETIWRELEKRGFAANNIAYGVGAFCFTAIMENGKMIVATRDTFGIAMKATYGVIDGKKLMIFKDPKTDTSHLKKSHKGCCKVYYEDGELKCQDQLLEMSDDSLLTTVFKNGELIREDSFMDIRNRMYGGK</sequence>
<keyword evidence="2" id="KW-0662">Pyridine nucleotide biosynthesis</keyword>
<dbReference type="NCBIfam" id="NF006629">
    <property type="entry name" value="PRK09198.1"/>
    <property type="match status" value="1"/>
</dbReference>
<protein>
    <recommendedName>
        <fullName evidence="7">Nicotinamide phosphoribosyltransferase</fullName>
        <ecNumber evidence="6">2.4.2.12</ecNumber>
    </recommendedName>
</protein>
<dbReference type="Gene3D" id="3.20.20.70">
    <property type="entry name" value="Aldolase class I"/>
    <property type="match status" value="1"/>
</dbReference>
<evidence type="ECO:0000256" key="6">
    <source>
        <dbReference type="ARBA" id="ARBA00035024"/>
    </source>
</evidence>
<evidence type="ECO:0000256" key="5">
    <source>
        <dbReference type="ARBA" id="ARBA00035007"/>
    </source>
</evidence>
<evidence type="ECO:0000256" key="3">
    <source>
        <dbReference type="ARBA" id="ARBA00022676"/>
    </source>
</evidence>
<evidence type="ECO:0000256" key="7">
    <source>
        <dbReference type="ARBA" id="ARBA00035036"/>
    </source>
</evidence>
<evidence type="ECO:0000259" key="10">
    <source>
        <dbReference type="Pfam" id="PF18127"/>
    </source>
</evidence>
<dbReference type="Pfam" id="PF04095">
    <property type="entry name" value="NAPRTase"/>
    <property type="match status" value="1"/>
</dbReference>
<reference evidence="11 12" key="1">
    <citation type="submission" date="2021-10" db="EMBL/GenBank/DDBJ databases">
        <title>Anaerobic single-cell dispensing facilitates the cultivation of human gut bacteria.</title>
        <authorList>
            <person name="Afrizal A."/>
        </authorList>
    </citation>
    <scope>NUCLEOTIDE SEQUENCE [LARGE SCALE GENOMIC DNA]</scope>
    <source>
        <strain evidence="11 12">CLA-AA-H232</strain>
    </source>
</reference>